<feature type="transmembrane region" description="Helical" evidence="1">
    <location>
        <begin position="680"/>
        <end position="700"/>
    </location>
</feature>
<protein>
    <submittedName>
        <fullName evidence="2">Transmembrane protein, putative</fullName>
    </submittedName>
</protein>
<proteinExistence type="predicted"/>
<organism evidence="2 3">
    <name type="scientific">Bodo saltans</name>
    <name type="common">Flagellated protozoan</name>
    <dbReference type="NCBI Taxonomy" id="75058"/>
    <lineage>
        <taxon>Eukaryota</taxon>
        <taxon>Discoba</taxon>
        <taxon>Euglenozoa</taxon>
        <taxon>Kinetoplastea</taxon>
        <taxon>Metakinetoplastina</taxon>
        <taxon>Eubodonida</taxon>
        <taxon>Bodonidae</taxon>
        <taxon>Bodo</taxon>
    </lineage>
</organism>
<dbReference type="AlphaFoldDB" id="A0A0S4JRG6"/>
<reference evidence="3" key="1">
    <citation type="submission" date="2015-09" db="EMBL/GenBank/DDBJ databases">
        <authorList>
            <consortium name="Pathogen Informatics"/>
        </authorList>
    </citation>
    <scope>NUCLEOTIDE SEQUENCE [LARGE SCALE GENOMIC DNA]</scope>
    <source>
        <strain evidence="3">Lake Konstanz</strain>
    </source>
</reference>
<keyword evidence="1" id="KW-1133">Transmembrane helix</keyword>
<feature type="transmembrane region" description="Helical" evidence="1">
    <location>
        <begin position="562"/>
        <end position="583"/>
    </location>
</feature>
<evidence type="ECO:0000313" key="2">
    <source>
        <dbReference type="EMBL" id="CUG92840.1"/>
    </source>
</evidence>
<evidence type="ECO:0000256" key="1">
    <source>
        <dbReference type="SAM" id="Phobius"/>
    </source>
</evidence>
<dbReference type="VEuPathDB" id="TriTrypDB:BSAL_39625"/>
<feature type="transmembrane region" description="Helical" evidence="1">
    <location>
        <begin position="589"/>
        <end position="608"/>
    </location>
</feature>
<gene>
    <name evidence="2" type="ORF">BSAL_39625</name>
</gene>
<name>A0A0S4JRG6_BODSA</name>
<accession>A0A0S4JRG6</accession>
<keyword evidence="1 2" id="KW-0812">Transmembrane</keyword>
<keyword evidence="3" id="KW-1185">Reference proteome</keyword>
<sequence length="732" mass="78041">MIGFLLISIPYQLFNGRLLIRGVSILIPHAQHIALLSFDNPVALMLTFENVESEIELVQVSQGWYSKSSVCGGASRIHFRNCVITTLFASAVDVPPVGDSTNACILELEVEMRNTSLSPHNQHAIVNVNPPSELLFISVTLTVLSCTAVLEDTSGQIFNTNGPPCDSVIRFVDVVISQQWTPYVISNFNFSSSTIYYTPIAPVSVVQLGSLRNSSVGFISCNVTVVQNSTTFLQSPAALLLSLSGEMSESSVTLRNSSFVVKRNRSSGSRLELFPPLLNLSGTEESMSIISLAAEVYVERSTFVNVYSIVSQLLLLTRNNNSLTMIDGCGNLWCPDSSSGVISGGIGVGCIRHLSSAAMVNVSTPLPAWLSIERCATTKSASLTLSSAETKSPIQESTTLTVRPTASLLLSSGTPTLQQLTTFPSSAEPPVVVQAAAVAIVAPLAGALLATSVAGVIQRSTIAIRFSDCTTSESRLSGQVVNELPPARGEHMAVSENPTRLSFGPAEGAMYRGAAVGNLLIFVGLALVIVPSVRIRSRCKKKSSQVPFSTSMAQLQLPGRAYVVYCVLLQPTITAATGVLLLGLSGPDIALAVVVLAALLILAVWPVWRVHEGCQHLVRCEVRPLGSGVVEYFVGRCVTWVPNSTAPAAYDLKPFDETFVEAANFSKQYSSFFGRVRSGLFCEVFFAFGFLWSMITGVVGALDPTDPNSCQAAQVTLVVVAALSLTSLVAVR</sequence>
<feature type="transmembrane region" description="Helical" evidence="1">
    <location>
        <begin position="712"/>
        <end position="731"/>
    </location>
</feature>
<keyword evidence="1" id="KW-0472">Membrane</keyword>
<feature type="transmembrane region" description="Helical" evidence="1">
    <location>
        <begin position="509"/>
        <end position="533"/>
    </location>
</feature>
<evidence type="ECO:0000313" key="3">
    <source>
        <dbReference type="Proteomes" id="UP000051952"/>
    </source>
</evidence>
<feature type="non-terminal residue" evidence="2">
    <location>
        <position position="732"/>
    </location>
</feature>
<dbReference type="EMBL" id="CYKH01002090">
    <property type="protein sequence ID" value="CUG92840.1"/>
    <property type="molecule type" value="Genomic_DNA"/>
</dbReference>
<dbReference type="Proteomes" id="UP000051952">
    <property type="component" value="Unassembled WGS sequence"/>
</dbReference>